<evidence type="ECO:0000256" key="1">
    <source>
        <dbReference type="SAM" id="Phobius"/>
    </source>
</evidence>
<feature type="transmembrane region" description="Helical" evidence="1">
    <location>
        <begin position="59"/>
        <end position="82"/>
    </location>
</feature>
<feature type="transmembrane region" description="Helical" evidence="1">
    <location>
        <begin position="167"/>
        <end position="189"/>
    </location>
</feature>
<accession>A0A9D2MNB5</accession>
<reference evidence="2" key="2">
    <citation type="submission" date="2021-04" db="EMBL/GenBank/DDBJ databases">
        <authorList>
            <person name="Gilroy R."/>
        </authorList>
    </citation>
    <scope>NUCLEOTIDE SEQUENCE</scope>
    <source>
        <strain evidence="2">CHK192-8294</strain>
    </source>
</reference>
<feature type="transmembrane region" description="Helical" evidence="1">
    <location>
        <begin position="237"/>
        <end position="255"/>
    </location>
</feature>
<feature type="transmembrane region" description="Helical" evidence="1">
    <location>
        <begin position="142"/>
        <end position="161"/>
    </location>
</feature>
<dbReference type="EMBL" id="DWXO01000093">
    <property type="protein sequence ID" value="HJB81282.1"/>
    <property type="molecule type" value="Genomic_DNA"/>
</dbReference>
<protein>
    <submittedName>
        <fullName evidence="2">Uncharacterized protein</fullName>
    </submittedName>
</protein>
<keyword evidence="1" id="KW-1133">Transmembrane helix</keyword>
<name>A0A9D2MNB5_9FIRM</name>
<keyword evidence="1" id="KW-0472">Membrane</keyword>
<feature type="transmembrane region" description="Helical" evidence="1">
    <location>
        <begin position="94"/>
        <end position="113"/>
    </location>
</feature>
<feature type="transmembrane region" description="Helical" evidence="1">
    <location>
        <begin position="21"/>
        <end position="39"/>
    </location>
</feature>
<reference evidence="2" key="1">
    <citation type="journal article" date="2021" name="PeerJ">
        <title>Extensive microbial diversity within the chicken gut microbiome revealed by metagenomics and culture.</title>
        <authorList>
            <person name="Gilroy R."/>
            <person name="Ravi A."/>
            <person name="Getino M."/>
            <person name="Pursley I."/>
            <person name="Horton D.L."/>
            <person name="Alikhan N.F."/>
            <person name="Baker D."/>
            <person name="Gharbi K."/>
            <person name="Hall N."/>
            <person name="Watson M."/>
            <person name="Adriaenssens E.M."/>
            <person name="Foster-Nyarko E."/>
            <person name="Jarju S."/>
            <person name="Secka A."/>
            <person name="Antonio M."/>
            <person name="Oren A."/>
            <person name="Chaudhuri R.R."/>
            <person name="La Ragione R."/>
            <person name="Hildebrand F."/>
            <person name="Pallen M.J."/>
        </authorList>
    </citation>
    <scope>NUCLEOTIDE SEQUENCE</scope>
    <source>
        <strain evidence="2">CHK192-8294</strain>
    </source>
</reference>
<evidence type="ECO:0000313" key="3">
    <source>
        <dbReference type="Proteomes" id="UP000823921"/>
    </source>
</evidence>
<comment type="caution">
    <text evidence="2">The sequence shown here is derived from an EMBL/GenBank/DDBJ whole genome shotgun (WGS) entry which is preliminary data.</text>
</comment>
<organism evidence="2 3">
    <name type="scientific">Candidatus Flavonifractor intestinigallinarum</name>
    <dbReference type="NCBI Taxonomy" id="2838586"/>
    <lineage>
        <taxon>Bacteria</taxon>
        <taxon>Bacillati</taxon>
        <taxon>Bacillota</taxon>
        <taxon>Clostridia</taxon>
        <taxon>Eubacteriales</taxon>
        <taxon>Oscillospiraceae</taxon>
        <taxon>Flavonifractor</taxon>
    </lineage>
</organism>
<feature type="transmembrane region" description="Helical" evidence="1">
    <location>
        <begin position="119"/>
        <end position="137"/>
    </location>
</feature>
<sequence>MNKKEQQKAQRAREEDVVLTKVLWWILGAVVLEALLLLLNKVYVKFTTEQVYIAVALQGMFKVLAIVLPICFVILLLWTLVFWRSGRSIRLPGVLTGISLVLAVCAVVIHVFYDRGISFLYIAVPAVTVLALIYYLYQREFFFSAALSALGLLGVKVAAQAESSPLVGYGYLAVLAVLVLAGAVCFRLLQSHKGFWSVKGKAKEILPKNANYAMLYVTCILVAAVVIAALVLGVLAVLYGVLVAWLLILAVYYTVRLM</sequence>
<gene>
    <name evidence="2" type="ORF">H9712_09860</name>
</gene>
<proteinExistence type="predicted"/>
<feature type="transmembrane region" description="Helical" evidence="1">
    <location>
        <begin position="210"/>
        <end position="231"/>
    </location>
</feature>
<dbReference type="Proteomes" id="UP000823921">
    <property type="component" value="Unassembled WGS sequence"/>
</dbReference>
<dbReference type="AlphaFoldDB" id="A0A9D2MNB5"/>
<evidence type="ECO:0000313" key="2">
    <source>
        <dbReference type="EMBL" id="HJB81282.1"/>
    </source>
</evidence>
<keyword evidence="1" id="KW-0812">Transmembrane</keyword>